<gene>
    <name evidence="3" type="ORF">KIH74_33320</name>
</gene>
<dbReference type="InterPro" id="IPR027275">
    <property type="entry name" value="PRC-brl_dom"/>
</dbReference>
<name>A0ABS5TSW7_9ACTN</name>
<evidence type="ECO:0000259" key="2">
    <source>
        <dbReference type="Pfam" id="PF05239"/>
    </source>
</evidence>
<evidence type="ECO:0000256" key="1">
    <source>
        <dbReference type="SAM" id="MobiDB-lite"/>
    </source>
</evidence>
<keyword evidence="4" id="KW-1185">Reference proteome</keyword>
<proteinExistence type="predicted"/>
<dbReference type="RefSeq" id="WP_214160414.1">
    <property type="nucleotide sequence ID" value="NZ_JAHBAY010000021.1"/>
</dbReference>
<dbReference type="InterPro" id="IPR011033">
    <property type="entry name" value="PRC_barrel-like_sf"/>
</dbReference>
<dbReference type="Proteomes" id="UP001197247">
    <property type="component" value="Unassembled WGS sequence"/>
</dbReference>
<dbReference type="Pfam" id="PF05239">
    <property type="entry name" value="PRC"/>
    <property type="match status" value="1"/>
</dbReference>
<reference evidence="3 4" key="1">
    <citation type="submission" date="2021-05" db="EMBL/GenBank/DDBJ databases">
        <title>Kineosporia and Streptomyces sp. nov. two new marine actinobacteria isolated from Coral.</title>
        <authorList>
            <person name="Buangrab K."/>
            <person name="Sutthacheep M."/>
            <person name="Yeemin T."/>
            <person name="Harunari E."/>
            <person name="Igarashi Y."/>
            <person name="Kanchanasin P."/>
            <person name="Tanasupawat S."/>
            <person name="Phongsopitanun W."/>
        </authorList>
    </citation>
    <scope>NUCLEOTIDE SEQUENCE [LARGE SCALE GENOMIC DNA]</scope>
    <source>
        <strain evidence="3 4">J2-2</strain>
    </source>
</reference>
<evidence type="ECO:0000313" key="4">
    <source>
        <dbReference type="Proteomes" id="UP001197247"/>
    </source>
</evidence>
<dbReference type="EMBL" id="JAHBAY010000021">
    <property type="protein sequence ID" value="MBT0773873.1"/>
    <property type="molecule type" value="Genomic_DNA"/>
</dbReference>
<dbReference type="SUPFAM" id="SSF50346">
    <property type="entry name" value="PRC-barrel domain"/>
    <property type="match status" value="1"/>
</dbReference>
<feature type="domain" description="PRC-barrel" evidence="2">
    <location>
        <begin position="8"/>
        <end position="82"/>
    </location>
</feature>
<comment type="caution">
    <text evidence="3">The sequence shown here is derived from an EMBL/GenBank/DDBJ whole genome shotgun (WGS) entry which is preliminary data.</text>
</comment>
<evidence type="ECO:0000313" key="3">
    <source>
        <dbReference type="EMBL" id="MBT0773873.1"/>
    </source>
</evidence>
<sequence length="174" mass="18692">MNLKPQEARDLVGRPVHDSHGERLGAVSGVYFNDVGRDLAWVSFVTDPESSDAESARNGQAFVPAGQLQTHQDRLTLPFDRGVLENQPHIEPHDGSLSNAQVARLHEFFHTFDGHSRITGASEGEPPTARVVESTEKSRVPFTGRGHEAAFGTGAALPGEPHDVTLQGNGNSAP</sequence>
<organism evidence="3 4">
    <name type="scientific">Kineosporia corallincola</name>
    <dbReference type="NCBI Taxonomy" id="2835133"/>
    <lineage>
        <taxon>Bacteria</taxon>
        <taxon>Bacillati</taxon>
        <taxon>Actinomycetota</taxon>
        <taxon>Actinomycetes</taxon>
        <taxon>Kineosporiales</taxon>
        <taxon>Kineosporiaceae</taxon>
        <taxon>Kineosporia</taxon>
    </lineage>
</organism>
<protein>
    <submittedName>
        <fullName evidence="3">PRC-barrel domain-containing protein</fullName>
    </submittedName>
</protein>
<accession>A0ABS5TSW7</accession>
<feature type="region of interest" description="Disordered" evidence="1">
    <location>
        <begin position="116"/>
        <end position="174"/>
    </location>
</feature>